<name>A0AA39L796_SARSR</name>
<keyword evidence="3" id="KW-1185">Reference proteome</keyword>
<evidence type="ECO:0000313" key="2">
    <source>
        <dbReference type="EMBL" id="KAK0386570.1"/>
    </source>
</evidence>
<dbReference type="PROSITE" id="PS50096">
    <property type="entry name" value="IQ"/>
    <property type="match status" value="1"/>
</dbReference>
<dbReference type="EMBL" id="JAPDFR010000005">
    <property type="protein sequence ID" value="KAK0386570.1"/>
    <property type="molecule type" value="Genomic_DNA"/>
</dbReference>
<proteinExistence type="predicted"/>
<feature type="compositionally biased region" description="Low complexity" evidence="1">
    <location>
        <begin position="357"/>
        <end position="371"/>
    </location>
</feature>
<sequence>MELDIDVKATLSSEKEVVLGLCCDIRFTKMAHIKRSTTCDHGSFNRASEYANDNDRPANSRDKNRTCGFDAKLKKSGAMNTPAREAHDPTSDTASTRGIVDDDDAASIAATSTDRPSTDRVQEDGVLNLEQSKKKVVIKLWTSTARAEQARLVAWERLVTAGRFLILQLDRCDSEYTTEEIARIDALILKIEDMVNIYDPTEKNRTHTKTSTAAMRATEANMSEAVAEFEKEARQYVARKKLKELEVPKEGLAHTQDAKSSLKRKASAGIRNGNVKSKVTVQESCKRLRHADQSGDRITELDREGTTQRHSGMAMATHNEPRDCCAKPGDSVRTARVTRRSGYAKAWTSSDVPLDGEPGIISPSTSTSSAESKLEPHSPAEAATGGRDSDNVKVDSQVEQAARILMSMKDQAW</sequence>
<feature type="compositionally biased region" description="Basic and acidic residues" evidence="1">
    <location>
        <begin position="286"/>
        <end position="307"/>
    </location>
</feature>
<protein>
    <submittedName>
        <fullName evidence="2">Uncharacterized protein</fullName>
    </submittedName>
</protein>
<feature type="region of interest" description="Disordered" evidence="1">
    <location>
        <begin position="286"/>
        <end position="395"/>
    </location>
</feature>
<evidence type="ECO:0000256" key="1">
    <source>
        <dbReference type="SAM" id="MobiDB-lite"/>
    </source>
</evidence>
<gene>
    <name evidence="2" type="ORF">NLU13_6405</name>
</gene>
<reference evidence="2" key="1">
    <citation type="submission" date="2022-10" db="EMBL/GenBank/DDBJ databases">
        <title>Determination and structural analysis of whole genome sequence of Sarocladium strictum F4-1.</title>
        <authorList>
            <person name="Hu L."/>
            <person name="Jiang Y."/>
        </authorList>
    </citation>
    <scope>NUCLEOTIDE SEQUENCE</scope>
    <source>
        <strain evidence="2">F4-1</strain>
    </source>
</reference>
<feature type="region of interest" description="Disordered" evidence="1">
    <location>
        <begin position="44"/>
        <end position="125"/>
    </location>
</feature>
<feature type="compositionally biased region" description="Basic and acidic residues" evidence="1">
    <location>
        <begin position="53"/>
        <end position="65"/>
    </location>
</feature>
<organism evidence="2 3">
    <name type="scientific">Sarocladium strictum</name>
    <name type="common">Black bundle disease fungus</name>
    <name type="synonym">Acremonium strictum</name>
    <dbReference type="NCBI Taxonomy" id="5046"/>
    <lineage>
        <taxon>Eukaryota</taxon>
        <taxon>Fungi</taxon>
        <taxon>Dikarya</taxon>
        <taxon>Ascomycota</taxon>
        <taxon>Pezizomycotina</taxon>
        <taxon>Sordariomycetes</taxon>
        <taxon>Hypocreomycetidae</taxon>
        <taxon>Hypocreales</taxon>
        <taxon>Sarocladiaceae</taxon>
        <taxon>Sarocladium</taxon>
    </lineage>
</organism>
<comment type="caution">
    <text evidence="2">The sequence shown here is derived from an EMBL/GenBank/DDBJ whole genome shotgun (WGS) entry which is preliminary data.</text>
</comment>
<accession>A0AA39L796</accession>
<evidence type="ECO:0000313" key="3">
    <source>
        <dbReference type="Proteomes" id="UP001175261"/>
    </source>
</evidence>
<dbReference type="Proteomes" id="UP001175261">
    <property type="component" value="Unassembled WGS sequence"/>
</dbReference>
<dbReference type="AlphaFoldDB" id="A0AA39L796"/>